<dbReference type="PROSITE" id="PS00379">
    <property type="entry name" value="CDP_ALCOHOL_P_TRANSF"/>
    <property type="match status" value="1"/>
</dbReference>
<dbReference type="EMBL" id="VGIR01000001">
    <property type="protein sequence ID" value="MBM3330238.1"/>
    <property type="molecule type" value="Genomic_DNA"/>
</dbReference>
<dbReference type="Pfam" id="PF01066">
    <property type="entry name" value="CDP-OH_P_transf"/>
    <property type="match status" value="1"/>
</dbReference>
<feature type="transmembrane region" description="Helical" evidence="13">
    <location>
        <begin position="28"/>
        <end position="51"/>
    </location>
</feature>
<keyword evidence="8 13" id="KW-0472">Membrane</keyword>
<dbReference type="GO" id="GO:0008444">
    <property type="term" value="F:CDP-diacylglycerol-glycerol-3-phosphate 3-phosphatidyltransferase activity"/>
    <property type="evidence" value="ECO:0007669"/>
    <property type="project" value="InterPro"/>
</dbReference>
<dbReference type="InterPro" id="IPR000462">
    <property type="entry name" value="CDP-OH_P_trans"/>
</dbReference>
<feature type="transmembrane region" description="Helical" evidence="13">
    <location>
        <begin position="145"/>
        <end position="163"/>
    </location>
</feature>
<evidence type="ECO:0000256" key="12">
    <source>
        <dbReference type="SAM" id="MobiDB-lite"/>
    </source>
</evidence>
<dbReference type="InterPro" id="IPR050324">
    <property type="entry name" value="CDP-alcohol_PTase-I"/>
</dbReference>
<dbReference type="InterPro" id="IPR048254">
    <property type="entry name" value="CDP_ALCOHOL_P_TRANSF_CS"/>
</dbReference>
<evidence type="ECO:0000313" key="15">
    <source>
        <dbReference type="Proteomes" id="UP000779900"/>
    </source>
</evidence>
<comment type="caution">
    <text evidence="14">The sequence shown here is derived from an EMBL/GenBank/DDBJ whole genome shotgun (WGS) entry which is preliminary data.</text>
</comment>
<evidence type="ECO:0008006" key="16">
    <source>
        <dbReference type="Google" id="ProtNLM"/>
    </source>
</evidence>
<name>A0A938BSS6_UNCW3</name>
<gene>
    <name evidence="14" type="ORF">FJY68_00120</name>
</gene>
<keyword evidence="6 13" id="KW-1133">Transmembrane helix</keyword>
<dbReference type="PIRSF" id="PIRSF000847">
    <property type="entry name" value="Phos_ph_gly_syn"/>
    <property type="match status" value="1"/>
</dbReference>
<organism evidence="14 15">
    <name type="scientific">candidate division WOR-3 bacterium</name>
    <dbReference type="NCBI Taxonomy" id="2052148"/>
    <lineage>
        <taxon>Bacteria</taxon>
        <taxon>Bacteria division WOR-3</taxon>
    </lineage>
</organism>
<evidence type="ECO:0000256" key="8">
    <source>
        <dbReference type="ARBA" id="ARBA00023136"/>
    </source>
</evidence>
<comment type="similarity">
    <text evidence="2 11">Belongs to the CDP-alcohol phosphatidyltransferase class-I family.</text>
</comment>
<dbReference type="Proteomes" id="UP000779900">
    <property type="component" value="Unassembled WGS sequence"/>
</dbReference>
<keyword evidence="4 11" id="KW-0808">Transferase</keyword>
<evidence type="ECO:0000256" key="11">
    <source>
        <dbReference type="RuleBase" id="RU003750"/>
    </source>
</evidence>
<reference evidence="14" key="1">
    <citation type="submission" date="2019-03" db="EMBL/GenBank/DDBJ databases">
        <title>Lake Tanganyika Metagenome-Assembled Genomes (MAGs).</title>
        <authorList>
            <person name="Tran P."/>
        </authorList>
    </citation>
    <scope>NUCLEOTIDE SEQUENCE</scope>
    <source>
        <strain evidence="14">K_DeepCast_150m_m2_040</strain>
    </source>
</reference>
<sequence>MHMTDQPPASADRLPEHSKNGHPTAARIVTVPNILSVSRIVLLPIVLLLLFKRQNVAAVAVMAVSWTTDALDGYIARKLGQVSNLGRVLDHLVDKVWVGSVLVTLVYIRNLPFYLAAAVILRDLLILAGSGVIMKARGLFVQSDVVGKITGFAFALMIVFYTLEVTPLVQYKSAVDFVVTVLVVVSFLNYLTVFLRRMVRFRLPGEETQ</sequence>
<evidence type="ECO:0000256" key="7">
    <source>
        <dbReference type="ARBA" id="ARBA00023098"/>
    </source>
</evidence>
<feature type="transmembrane region" description="Helical" evidence="13">
    <location>
        <begin position="114"/>
        <end position="133"/>
    </location>
</feature>
<keyword evidence="9" id="KW-0594">Phospholipid biosynthesis</keyword>
<accession>A0A938BSS6</accession>
<dbReference type="Gene3D" id="1.20.120.1760">
    <property type="match status" value="1"/>
</dbReference>
<comment type="subcellular location">
    <subcellularLocation>
        <location evidence="1">Membrane</location>
        <topology evidence="1">Multi-pass membrane protein</topology>
    </subcellularLocation>
</comment>
<evidence type="ECO:0000313" key="14">
    <source>
        <dbReference type="EMBL" id="MBM3330238.1"/>
    </source>
</evidence>
<evidence type="ECO:0000256" key="5">
    <source>
        <dbReference type="ARBA" id="ARBA00022692"/>
    </source>
</evidence>
<dbReference type="InterPro" id="IPR043130">
    <property type="entry name" value="CDP-OH_PTrfase_TM_dom"/>
</dbReference>
<keyword evidence="5 13" id="KW-0812">Transmembrane</keyword>
<evidence type="ECO:0000256" key="13">
    <source>
        <dbReference type="SAM" id="Phobius"/>
    </source>
</evidence>
<evidence type="ECO:0000256" key="9">
    <source>
        <dbReference type="ARBA" id="ARBA00023209"/>
    </source>
</evidence>
<dbReference type="GO" id="GO:0016020">
    <property type="term" value="C:membrane"/>
    <property type="evidence" value="ECO:0007669"/>
    <property type="project" value="UniProtKB-SubCell"/>
</dbReference>
<dbReference type="PANTHER" id="PTHR14269">
    <property type="entry name" value="CDP-DIACYLGLYCEROL--GLYCEROL-3-PHOSPHATE 3-PHOSPHATIDYLTRANSFERASE-RELATED"/>
    <property type="match status" value="1"/>
</dbReference>
<evidence type="ECO:0000256" key="3">
    <source>
        <dbReference type="ARBA" id="ARBA00022516"/>
    </source>
</evidence>
<feature type="transmembrane region" description="Helical" evidence="13">
    <location>
        <begin position="175"/>
        <end position="195"/>
    </location>
</feature>
<evidence type="ECO:0000256" key="2">
    <source>
        <dbReference type="ARBA" id="ARBA00010441"/>
    </source>
</evidence>
<keyword evidence="7" id="KW-0443">Lipid metabolism</keyword>
<dbReference type="PANTHER" id="PTHR14269:SF11">
    <property type="entry name" value="CDP-DIACYLGLYCEROL--GLYCEROL-3-PHOSPHATE 3-PHOSPHATIDYLTRANSFERASE"/>
    <property type="match status" value="1"/>
</dbReference>
<dbReference type="GO" id="GO:0046474">
    <property type="term" value="P:glycerophospholipid biosynthetic process"/>
    <property type="evidence" value="ECO:0007669"/>
    <property type="project" value="TreeGrafter"/>
</dbReference>
<dbReference type="AlphaFoldDB" id="A0A938BSS6"/>
<evidence type="ECO:0000256" key="10">
    <source>
        <dbReference type="ARBA" id="ARBA00023264"/>
    </source>
</evidence>
<evidence type="ECO:0000256" key="4">
    <source>
        <dbReference type="ARBA" id="ARBA00022679"/>
    </source>
</evidence>
<evidence type="ECO:0000256" key="1">
    <source>
        <dbReference type="ARBA" id="ARBA00004141"/>
    </source>
</evidence>
<feature type="region of interest" description="Disordered" evidence="12">
    <location>
        <begin position="1"/>
        <end position="21"/>
    </location>
</feature>
<dbReference type="InterPro" id="IPR004570">
    <property type="entry name" value="Phosphatidylglycerol_P_synth"/>
</dbReference>
<evidence type="ECO:0000256" key="6">
    <source>
        <dbReference type="ARBA" id="ARBA00022989"/>
    </source>
</evidence>
<proteinExistence type="inferred from homology"/>
<keyword evidence="10" id="KW-1208">Phospholipid metabolism</keyword>
<keyword evidence="3" id="KW-0444">Lipid biosynthesis</keyword>
<feature type="transmembrane region" description="Helical" evidence="13">
    <location>
        <begin position="57"/>
        <end position="76"/>
    </location>
</feature>
<protein>
    <recommendedName>
        <fullName evidence="16">CDP-alcohol phosphatidyltransferase family protein</fullName>
    </recommendedName>
</protein>